<proteinExistence type="predicted"/>
<name>A0A1G1YZU0_9BACT</name>
<accession>A0A1G1YZU0</accession>
<protein>
    <recommendedName>
        <fullName evidence="4">Cell division protein FtsL</fullName>
    </recommendedName>
</protein>
<keyword evidence="1" id="KW-0812">Transmembrane</keyword>
<evidence type="ECO:0000313" key="3">
    <source>
        <dbReference type="Proteomes" id="UP000177062"/>
    </source>
</evidence>
<gene>
    <name evidence="2" type="ORF">A2Y84_00945</name>
</gene>
<keyword evidence="1" id="KW-0472">Membrane</keyword>
<comment type="caution">
    <text evidence="2">The sequence shown here is derived from an EMBL/GenBank/DDBJ whole genome shotgun (WGS) entry which is preliminary data.</text>
</comment>
<dbReference type="EMBL" id="MHIT01000001">
    <property type="protein sequence ID" value="OGY57276.1"/>
    <property type="molecule type" value="Genomic_DNA"/>
</dbReference>
<reference evidence="2 3" key="1">
    <citation type="journal article" date="2016" name="Nat. Commun.">
        <title>Thousands of microbial genomes shed light on interconnected biogeochemical processes in an aquifer system.</title>
        <authorList>
            <person name="Anantharaman K."/>
            <person name="Brown C.T."/>
            <person name="Hug L.A."/>
            <person name="Sharon I."/>
            <person name="Castelle C.J."/>
            <person name="Probst A.J."/>
            <person name="Thomas B.C."/>
            <person name="Singh A."/>
            <person name="Wilkins M.J."/>
            <person name="Karaoz U."/>
            <person name="Brodie E.L."/>
            <person name="Williams K.H."/>
            <person name="Hubbard S.S."/>
            <person name="Banfield J.F."/>
        </authorList>
    </citation>
    <scope>NUCLEOTIDE SEQUENCE [LARGE SCALE GENOMIC DNA]</scope>
</reference>
<feature type="transmembrane region" description="Helical" evidence="1">
    <location>
        <begin position="15"/>
        <end position="35"/>
    </location>
</feature>
<keyword evidence="1" id="KW-1133">Transmembrane helix</keyword>
<evidence type="ECO:0000313" key="2">
    <source>
        <dbReference type="EMBL" id="OGY57276.1"/>
    </source>
</evidence>
<evidence type="ECO:0000256" key="1">
    <source>
        <dbReference type="SAM" id="Phobius"/>
    </source>
</evidence>
<sequence length="97" mass="10824">MTIVRPNRDKDLKRCVWGCCLATGSLIAVLVFSYLNLVGLKHDLSGLRENSDDLKIENAELKSSYYQLTSTENLEELANNIGLVKDKNPGWLVASQL</sequence>
<dbReference type="Proteomes" id="UP000177062">
    <property type="component" value="Unassembled WGS sequence"/>
</dbReference>
<organism evidence="2 3">
    <name type="scientific">Candidatus Colwellbacteria bacterium RBG_13_48_8</name>
    <dbReference type="NCBI Taxonomy" id="1797685"/>
    <lineage>
        <taxon>Bacteria</taxon>
        <taxon>Candidatus Colwelliibacteriota</taxon>
    </lineage>
</organism>
<dbReference type="AlphaFoldDB" id="A0A1G1YZU0"/>
<evidence type="ECO:0008006" key="4">
    <source>
        <dbReference type="Google" id="ProtNLM"/>
    </source>
</evidence>